<protein>
    <recommendedName>
        <fullName evidence="4">DUF5050 domain-containing protein</fullName>
    </recommendedName>
</protein>
<name>A0A7G9FMJ5_9FIRM</name>
<keyword evidence="1" id="KW-1133">Transmembrane helix</keyword>
<dbReference type="Proteomes" id="UP000515819">
    <property type="component" value="Chromosome"/>
</dbReference>
<keyword evidence="1" id="KW-0472">Membrane</keyword>
<dbReference type="AlphaFoldDB" id="A0A7G9FMJ5"/>
<organism evidence="2 3">
    <name type="scientific">Wujia chipingensis</name>
    <dbReference type="NCBI Taxonomy" id="2763670"/>
    <lineage>
        <taxon>Bacteria</taxon>
        <taxon>Bacillati</taxon>
        <taxon>Bacillota</taxon>
        <taxon>Clostridia</taxon>
        <taxon>Lachnospirales</taxon>
        <taxon>Lachnospiraceae</taxon>
        <taxon>Wujia</taxon>
    </lineage>
</organism>
<dbReference type="EMBL" id="CP060632">
    <property type="protein sequence ID" value="QNL99776.1"/>
    <property type="molecule type" value="Genomic_DNA"/>
</dbReference>
<dbReference type="KEGG" id="wcp:H9Q76_00220"/>
<reference evidence="2 3" key="1">
    <citation type="submission" date="2020-08" db="EMBL/GenBank/DDBJ databases">
        <authorList>
            <person name="Liu C."/>
            <person name="Sun Q."/>
        </authorList>
    </citation>
    <scope>NUCLEOTIDE SEQUENCE [LARGE SCALE GENOMIC DNA]</scope>
    <source>
        <strain evidence="2 3">NSJ-4</strain>
    </source>
</reference>
<sequence>MKKIKLYVLITVVSIVLLAWLLVVVIVFQKNHADIFFFDNNKEIEYQYGNYKADALVVDGYVYLYRSVVELGNYDKKEKLEKCGNNVIYRLSPDGTYEEFYEFEDEDALYYDVNSKLYYYDEHFYIMIGQRVYRITKDGSSAQVIYENTGGNGIFRMFGIREHYLLLANHNEVRYLDMRKWDWSTPIDFDQMRVLKYVYALDADTFYNWMISGVTKHSPKRLQDANAAIEEETDIECINIYQDAVYYVQENAENHAYTIKYKSLTSDEEEDLLTVNPDGKLRILSLAVSEDFIIYDLGSSEYGQNYEYGENVDVRIIWNRHTGKWKSISYK</sequence>
<keyword evidence="1" id="KW-0812">Transmembrane</keyword>
<evidence type="ECO:0000313" key="2">
    <source>
        <dbReference type="EMBL" id="QNL99776.1"/>
    </source>
</evidence>
<accession>A0A7G9FMJ5</accession>
<feature type="transmembrane region" description="Helical" evidence="1">
    <location>
        <begin position="7"/>
        <end position="28"/>
    </location>
</feature>
<evidence type="ECO:0008006" key="4">
    <source>
        <dbReference type="Google" id="ProtNLM"/>
    </source>
</evidence>
<evidence type="ECO:0000313" key="3">
    <source>
        <dbReference type="Proteomes" id="UP000515819"/>
    </source>
</evidence>
<evidence type="ECO:0000256" key="1">
    <source>
        <dbReference type="SAM" id="Phobius"/>
    </source>
</evidence>
<keyword evidence="3" id="KW-1185">Reference proteome</keyword>
<dbReference type="RefSeq" id="WP_249321343.1">
    <property type="nucleotide sequence ID" value="NZ_CP060632.1"/>
</dbReference>
<gene>
    <name evidence="2" type="ORF">H9Q76_00220</name>
</gene>
<proteinExistence type="predicted"/>